<comment type="caution">
    <text evidence="1">The sequence shown here is derived from an EMBL/GenBank/DDBJ whole genome shotgun (WGS) entry which is preliminary data.</text>
</comment>
<keyword evidence="2" id="KW-1185">Reference proteome</keyword>
<dbReference type="Proteomes" id="UP000304953">
    <property type="component" value="Unassembled WGS sequence"/>
</dbReference>
<proteinExistence type="predicted"/>
<evidence type="ECO:0000313" key="1">
    <source>
        <dbReference type="EMBL" id="TGY97499.1"/>
    </source>
</evidence>
<dbReference type="EMBL" id="SRYA01000007">
    <property type="protein sequence ID" value="TGY97499.1"/>
    <property type="molecule type" value="Genomic_DNA"/>
</dbReference>
<organism evidence="1 2">
    <name type="scientific">Petralouisia muris</name>
    <dbReference type="NCBI Taxonomy" id="3032872"/>
    <lineage>
        <taxon>Bacteria</taxon>
        <taxon>Bacillati</taxon>
        <taxon>Bacillota</taxon>
        <taxon>Clostridia</taxon>
        <taxon>Lachnospirales</taxon>
        <taxon>Lachnospiraceae</taxon>
        <taxon>Petralouisia</taxon>
    </lineage>
</organism>
<gene>
    <name evidence="1" type="ORF">E5329_04995</name>
</gene>
<reference evidence="1" key="1">
    <citation type="submission" date="2019-04" db="EMBL/GenBank/DDBJ databases">
        <title>Microbes associate with the intestines of laboratory mice.</title>
        <authorList>
            <person name="Navarre W."/>
            <person name="Wong E."/>
            <person name="Huang K."/>
            <person name="Tropini C."/>
            <person name="Ng K."/>
            <person name="Yu B."/>
        </authorList>
    </citation>
    <scope>NUCLEOTIDE SEQUENCE</scope>
    <source>
        <strain evidence="1">NM01_1-7b</strain>
    </source>
</reference>
<accession>A0AC61S0T8</accession>
<protein>
    <submittedName>
        <fullName evidence="1">Uncharacterized protein</fullName>
    </submittedName>
</protein>
<sequence>MIMNSNFSKPVRRYIRAAKRLLACPHNYRSNFTTDMKKDIQQYLLENTSAGYEEITSYFGTPAELARLYLDSVPPEEINAYTARKKFFTRFGCGVLVLLFTISVTCFYFNHIKPRELNVIYIEESLEVEEK</sequence>
<name>A0AC61S0T8_9FIRM</name>
<evidence type="ECO:0000313" key="2">
    <source>
        <dbReference type="Proteomes" id="UP000304953"/>
    </source>
</evidence>